<comment type="caution">
    <text evidence="1">The sequence shown here is derived from an EMBL/GenBank/DDBJ whole genome shotgun (WGS) entry which is preliminary data.</text>
</comment>
<proteinExistence type="predicted"/>
<dbReference type="Proteomes" id="UP001291623">
    <property type="component" value="Unassembled WGS sequence"/>
</dbReference>
<protein>
    <submittedName>
        <fullName evidence="1">Uncharacterized protein</fullName>
    </submittedName>
</protein>
<name>A0AAE1STN3_9SOLA</name>
<organism evidence="1 2">
    <name type="scientific">Anisodus tanguticus</name>
    <dbReference type="NCBI Taxonomy" id="243964"/>
    <lineage>
        <taxon>Eukaryota</taxon>
        <taxon>Viridiplantae</taxon>
        <taxon>Streptophyta</taxon>
        <taxon>Embryophyta</taxon>
        <taxon>Tracheophyta</taxon>
        <taxon>Spermatophyta</taxon>
        <taxon>Magnoliopsida</taxon>
        <taxon>eudicotyledons</taxon>
        <taxon>Gunneridae</taxon>
        <taxon>Pentapetalae</taxon>
        <taxon>asterids</taxon>
        <taxon>lamiids</taxon>
        <taxon>Solanales</taxon>
        <taxon>Solanaceae</taxon>
        <taxon>Solanoideae</taxon>
        <taxon>Hyoscyameae</taxon>
        <taxon>Anisodus</taxon>
    </lineage>
</organism>
<keyword evidence="2" id="KW-1185">Reference proteome</keyword>
<evidence type="ECO:0000313" key="1">
    <source>
        <dbReference type="EMBL" id="KAK4375694.1"/>
    </source>
</evidence>
<gene>
    <name evidence="1" type="ORF">RND71_006371</name>
</gene>
<dbReference type="EMBL" id="JAVYJV010000003">
    <property type="protein sequence ID" value="KAK4375694.1"/>
    <property type="molecule type" value="Genomic_DNA"/>
</dbReference>
<accession>A0AAE1STN3</accession>
<evidence type="ECO:0000313" key="2">
    <source>
        <dbReference type="Proteomes" id="UP001291623"/>
    </source>
</evidence>
<sequence>MDDKLKGSEPDLNLCLKTPVDQEEPSRLYQIACLRKEPGIRGLNASLNGKRSVDVIYQSEERLLVSYVDSVAKNMMHSKMRTIWRVIEERWLLNYVDSAATNMMHSNYADNVESDVKNVDI</sequence>
<reference evidence="1" key="1">
    <citation type="submission" date="2023-12" db="EMBL/GenBank/DDBJ databases">
        <title>Genome assembly of Anisodus tanguticus.</title>
        <authorList>
            <person name="Wang Y.-J."/>
        </authorList>
    </citation>
    <scope>NUCLEOTIDE SEQUENCE</scope>
    <source>
        <strain evidence="1">KB-2021</strain>
        <tissue evidence="1">Leaf</tissue>
    </source>
</reference>
<dbReference type="AlphaFoldDB" id="A0AAE1STN3"/>